<feature type="compositionally biased region" description="Basic and acidic residues" evidence="1">
    <location>
        <begin position="357"/>
        <end position="371"/>
    </location>
</feature>
<proteinExistence type="predicted"/>
<feature type="region of interest" description="Disordered" evidence="1">
    <location>
        <begin position="314"/>
        <end position="335"/>
    </location>
</feature>
<evidence type="ECO:0000313" key="2">
    <source>
        <dbReference type="EMBL" id="KAK7942633.1"/>
    </source>
</evidence>
<dbReference type="RefSeq" id="XP_066694664.1">
    <property type="nucleotide sequence ID" value="XM_066847968.1"/>
</dbReference>
<feature type="region of interest" description="Disordered" evidence="1">
    <location>
        <begin position="214"/>
        <end position="234"/>
    </location>
</feature>
<organism evidence="2 3">
    <name type="scientific">Apiospora aurea</name>
    <dbReference type="NCBI Taxonomy" id="335848"/>
    <lineage>
        <taxon>Eukaryota</taxon>
        <taxon>Fungi</taxon>
        <taxon>Dikarya</taxon>
        <taxon>Ascomycota</taxon>
        <taxon>Pezizomycotina</taxon>
        <taxon>Sordariomycetes</taxon>
        <taxon>Xylariomycetidae</taxon>
        <taxon>Amphisphaeriales</taxon>
        <taxon>Apiosporaceae</taxon>
        <taxon>Apiospora</taxon>
    </lineage>
</organism>
<comment type="caution">
    <text evidence="2">The sequence shown here is derived from an EMBL/GenBank/DDBJ whole genome shotgun (WGS) entry which is preliminary data.</text>
</comment>
<feature type="compositionally biased region" description="Basic and acidic residues" evidence="1">
    <location>
        <begin position="161"/>
        <end position="183"/>
    </location>
</feature>
<reference evidence="2 3" key="1">
    <citation type="submission" date="2023-01" db="EMBL/GenBank/DDBJ databases">
        <title>Analysis of 21 Apiospora genomes using comparative genomics revels a genus with tremendous synthesis potential of carbohydrate active enzymes and secondary metabolites.</title>
        <authorList>
            <person name="Sorensen T."/>
        </authorList>
    </citation>
    <scope>NUCLEOTIDE SEQUENCE [LARGE SCALE GENOMIC DNA]</scope>
    <source>
        <strain evidence="2 3">CBS 24483</strain>
    </source>
</reference>
<sequence>MNVQDELHQLLEARVRAMLQEDINKKAKQSCDVIQRSRAAIEEQFNLINKEIDSVINKRSEYAAFLNSKAMPAEVAEFEFAQAVKPLLESISGEWIWKSKHLQLCVSWMLRAWVPQSRTPPSNPPQPTERQGGPEHANRHKHDDPCSTGSQERPTSNKIFKSFERTSDPAARGKERANHEKELKKKQRQGQNPTEVPCNDILVNAQLYDGVASRNADPEKNYTEPPGFASSTTLTERNAFTGPSQAASFIGVRDGSMHRNAATWPSHSFSPFTDSISRSVNAEQGSNHEYALGSLQAASWSHSGHDHTRNYSNGIAGYGNGEEGGRQKGDTGEDYDDDLIFIRENFIGPTIQAADPDSYKTARDIKPDPGS</sequence>
<protein>
    <submittedName>
        <fullName evidence="2">Uncharacterized protein</fullName>
    </submittedName>
</protein>
<feature type="compositionally biased region" description="Polar residues" evidence="1">
    <location>
        <begin position="147"/>
        <end position="159"/>
    </location>
</feature>
<feature type="region of interest" description="Disordered" evidence="1">
    <location>
        <begin position="352"/>
        <end position="371"/>
    </location>
</feature>
<dbReference type="GeneID" id="92081030"/>
<feature type="compositionally biased region" description="Basic and acidic residues" evidence="1">
    <location>
        <begin position="132"/>
        <end position="145"/>
    </location>
</feature>
<accession>A0ABR1PY23</accession>
<gene>
    <name evidence="2" type="ORF">PG986_011746</name>
</gene>
<keyword evidence="3" id="KW-1185">Reference proteome</keyword>
<feature type="region of interest" description="Disordered" evidence="1">
    <location>
        <begin position="115"/>
        <end position="198"/>
    </location>
</feature>
<evidence type="ECO:0000313" key="3">
    <source>
        <dbReference type="Proteomes" id="UP001391051"/>
    </source>
</evidence>
<name>A0ABR1PY23_9PEZI</name>
<dbReference type="EMBL" id="JAQQWE010000008">
    <property type="protein sequence ID" value="KAK7942633.1"/>
    <property type="molecule type" value="Genomic_DNA"/>
</dbReference>
<evidence type="ECO:0000256" key="1">
    <source>
        <dbReference type="SAM" id="MobiDB-lite"/>
    </source>
</evidence>
<dbReference type="Proteomes" id="UP001391051">
    <property type="component" value="Unassembled WGS sequence"/>
</dbReference>